<accession>D5DE84</accession>
<keyword evidence="1" id="KW-0812">Transmembrane</keyword>
<dbReference type="Proteomes" id="UP000002365">
    <property type="component" value="Chromosome"/>
</dbReference>
<sequence>MSPTGPYGLFLFLIFVFGSITELFSKALIFLMKNARLNRVLVLFITSAAFVDIFFTFLSVYIADLLVSGITVSILAVTLLSVLFF</sequence>
<feature type="transmembrane region" description="Helical" evidence="1">
    <location>
        <begin position="65"/>
        <end position="84"/>
    </location>
</feature>
<keyword evidence="1" id="KW-0472">Membrane</keyword>
<keyword evidence="1" id="KW-1133">Transmembrane helix</keyword>
<dbReference type="HOGENOM" id="CLU_2505856_0_0_9"/>
<proteinExistence type="predicted"/>
<protein>
    <submittedName>
        <fullName evidence="2">Uncharacterized protein</fullName>
    </submittedName>
</protein>
<gene>
    <name evidence="2" type="ordered locus">BMD_2190</name>
</gene>
<evidence type="ECO:0000256" key="1">
    <source>
        <dbReference type="SAM" id="Phobius"/>
    </source>
</evidence>
<name>D5DE84_PRIM3</name>
<evidence type="ECO:0000313" key="2">
    <source>
        <dbReference type="EMBL" id="ADF39042.1"/>
    </source>
</evidence>
<feature type="transmembrane region" description="Helical" evidence="1">
    <location>
        <begin position="6"/>
        <end position="28"/>
    </location>
</feature>
<dbReference type="EMBL" id="CP001982">
    <property type="protein sequence ID" value="ADF39042.1"/>
    <property type="molecule type" value="Genomic_DNA"/>
</dbReference>
<reference evidence="2 3" key="1">
    <citation type="journal article" date="2011" name="J. Bacteriol.">
        <title>Genome sequences of the biotechnologically important Bacillus megaterium strains QM B1551 and DSM319.</title>
        <authorList>
            <person name="Eppinger M."/>
            <person name="Bunk B."/>
            <person name="Johns M.A."/>
            <person name="Edirisinghe J.N."/>
            <person name="Kutumbaka K.K."/>
            <person name="Koenig S.S."/>
            <person name="Huot Creasy H."/>
            <person name="Rosovitz M.J."/>
            <person name="Riley D.R."/>
            <person name="Daugherty S."/>
            <person name="Martin M."/>
            <person name="Elbourne L.D."/>
            <person name="Paulsen I."/>
            <person name="Biedendieck R."/>
            <person name="Braun C."/>
            <person name="Grayburn S."/>
            <person name="Dhingra S."/>
            <person name="Lukyanchuk V."/>
            <person name="Ball B."/>
            <person name="Ul-Qamar R."/>
            <person name="Seibel J."/>
            <person name="Bremer E."/>
            <person name="Jahn D."/>
            <person name="Ravel J."/>
            <person name="Vary P.S."/>
        </authorList>
    </citation>
    <scope>NUCLEOTIDE SEQUENCE [LARGE SCALE GENOMIC DNA]</scope>
    <source>
        <strain evidence="3">DSM 319 / IMG 1521</strain>
    </source>
</reference>
<dbReference type="AlphaFoldDB" id="D5DE84"/>
<feature type="transmembrane region" description="Helical" evidence="1">
    <location>
        <begin position="40"/>
        <end position="59"/>
    </location>
</feature>
<organism evidence="2 3">
    <name type="scientific">Priestia megaterium (strain DSM 319 / IMG 1521)</name>
    <name type="common">Bacillus megaterium</name>
    <dbReference type="NCBI Taxonomy" id="592022"/>
    <lineage>
        <taxon>Bacteria</taxon>
        <taxon>Bacillati</taxon>
        <taxon>Bacillota</taxon>
        <taxon>Bacilli</taxon>
        <taxon>Bacillales</taxon>
        <taxon>Bacillaceae</taxon>
        <taxon>Priestia</taxon>
    </lineage>
</organism>
<dbReference type="KEGG" id="bmd:BMD_2190"/>
<evidence type="ECO:0000313" key="3">
    <source>
        <dbReference type="Proteomes" id="UP000002365"/>
    </source>
</evidence>